<gene>
    <name evidence="2" type="ORF">UHOR_16260</name>
</gene>
<proteinExistence type="predicted"/>
<evidence type="ECO:0000256" key="1">
    <source>
        <dbReference type="SAM" id="MobiDB-lite"/>
    </source>
</evidence>
<evidence type="ECO:0000313" key="2">
    <source>
        <dbReference type="EMBL" id="CCF53930.1"/>
    </source>
</evidence>
<dbReference type="HOGENOM" id="CLU_1349789_0_0_1"/>
<reference evidence="2 3" key="1">
    <citation type="journal article" date="2012" name="Plant Cell">
        <title>Genome comparison of barley and maize smut fungi reveals targeted loss of RNA silencing components and species-specific presence of transposable elements.</title>
        <authorList>
            <person name="Laurie J.D."/>
            <person name="Ali S."/>
            <person name="Linning R."/>
            <person name="Mannhaupt G."/>
            <person name="Wong P."/>
            <person name="Gueldener U."/>
            <person name="Muensterkoetter M."/>
            <person name="Moore R."/>
            <person name="Kahmann R."/>
            <person name="Bakkeren G."/>
            <person name="Schirawski J."/>
        </authorList>
    </citation>
    <scope>NUCLEOTIDE SEQUENCE [LARGE SCALE GENOMIC DNA]</scope>
    <source>
        <strain evidence="3">Uh4875-4</strain>
    </source>
</reference>
<organism evidence="2 3">
    <name type="scientific">Ustilago hordei</name>
    <name type="common">Barley covered smut fungus</name>
    <dbReference type="NCBI Taxonomy" id="120017"/>
    <lineage>
        <taxon>Eukaryota</taxon>
        <taxon>Fungi</taxon>
        <taxon>Dikarya</taxon>
        <taxon>Basidiomycota</taxon>
        <taxon>Ustilaginomycotina</taxon>
        <taxon>Ustilaginomycetes</taxon>
        <taxon>Ustilaginales</taxon>
        <taxon>Ustilaginaceae</taxon>
        <taxon>Ustilago</taxon>
    </lineage>
</organism>
<dbReference type="Proteomes" id="UP000006174">
    <property type="component" value="Unassembled WGS sequence"/>
</dbReference>
<sequence>MFLLAADSGGIRDIDNAHANFAVVCHRADSTADLSELCRNSYGLPDSMIPALPSYELRSFLVLCTQAHDTTPEQSVHRGQPKPTTTDLGFRRETPDRVHHAYTQEGQVTESQSSQHIHNEVDCTKWEIMEKWETEDNGKIKEFLGIKITCDRRRRRISLGLTAYVKAMVNKWLEGANEKSWIPMLSMANVAGGKKCGPQQAKQ</sequence>
<dbReference type="EMBL" id="CAGI01000186">
    <property type="protein sequence ID" value="CCF53930.1"/>
    <property type="molecule type" value="Genomic_DNA"/>
</dbReference>
<name>I2G437_USTHO</name>
<accession>I2G437</accession>
<feature type="region of interest" description="Disordered" evidence="1">
    <location>
        <begin position="71"/>
        <end position="90"/>
    </location>
</feature>
<evidence type="ECO:0000313" key="3">
    <source>
        <dbReference type="Proteomes" id="UP000006174"/>
    </source>
</evidence>
<comment type="caution">
    <text evidence="2">The sequence shown here is derived from an EMBL/GenBank/DDBJ whole genome shotgun (WGS) entry which is preliminary data.</text>
</comment>
<protein>
    <submittedName>
        <fullName evidence="2">Uncharacterized protein</fullName>
    </submittedName>
</protein>
<keyword evidence="3" id="KW-1185">Reference proteome</keyword>
<dbReference type="AlphaFoldDB" id="I2G437"/>